<evidence type="ECO:0000313" key="1">
    <source>
        <dbReference type="EMBL" id="MCA4706118.1"/>
    </source>
</evidence>
<proteinExistence type="predicted"/>
<evidence type="ECO:0000313" key="2">
    <source>
        <dbReference type="Proteomes" id="UP001198461"/>
    </source>
</evidence>
<gene>
    <name evidence="1" type="ORF">LD004_21160</name>
</gene>
<comment type="caution">
    <text evidence="1">The sequence shown here is derived from an EMBL/GenBank/DDBJ whole genome shotgun (WGS) entry which is preliminary data.</text>
</comment>
<organism evidence="1 2">
    <name type="scientific">Bacteroides xylanisolvens</name>
    <dbReference type="NCBI Taxonomy" id="371601"/>
    <lineage>
        <taxon>Bacteria</taxon>
        <taxon>Pseudomonadati</taxon>
        <taxon>Bacteroidota</taxon>
        <taxon>Bacteroidia</taxon>
        <taxon>Bacteroidales</taxon>
        <taxon>Bacteroidaceae</taxon>
        <taxon>Bacteroides</taxon>
    </lineage>
</organism>
<reference evidence="1" key="1">
    <citation type="submission" date="2023-08" db="EMBL/GenBank/DDBJ databases">
        <title>Mucin Metabolism Genes Underlie the Key Renovations of Bacteroides xylanisolvens Genomes in Captive Great Apes.</title>
        <authorList>
            <person name="Nishida A.H."/>
        </authorList>
    </citation>
    <scope>NUCLEOTIDE SEQUENCE</scope>
    <source>
        <strain evidence="1">P13.H9</strain>
    </source>
</reference>
<dbReference type="Proteomes" id="UP001198461">
    <property type="component" value="Unassembled WGS sequence"/>
</dbReference>
<dbReference type="EMBL" id="JAIWYE010000037">
    <property type="protein sequence ID" value="MCA4706118.1"/>
    <property type="molecule type" value="Genomic_DNA"/>
</dbReference>
<sequence length="54" mass="6264">MWTSHENRTEYSFLLVGKGRFWTILLARVPTTTQDAKASQQHATFALEKQVLQK</sequence>
<accession>A0AAW4T728</accession>
<dbReference type="RefSeq" id="WP_225451132.1">
    <property type="nucleotide sequence ID" value="NZ_JAIWXB010000037.1"/>
</dbReference>
<dbReference type="AlphaFoldDB" id="A0AAW4T728"/>
<protein>
    <submittedName>
        <fullName evidence="1">Uncharacterized protein</fullName>
    </submittedName>
</protein>
<name>A0AAW4T728_9BACE</name>